<dbReference type="Pfam" id="PF02518">
    <property type="entry name" value="HATPase_c"/>
    <property type="match status" value="1"/>
</dbReference>
<feature type="domain" description="Histidine kinase" evidence="11">
    <location>
        <begin position="226"/>
        <end position="435"/>
    </location>
</feature>
<dbReference type="CDD" id="cd00130">
    <property type="entry name" value="PAS"/>
    <property type="match status" value="1"/>
</dbReference>
<comment type="caution">
    <text evidence="13">The sequence shown here is derived from an EMBL/GenBank/DDBJ whole genome shotgun (WGS) entry which is preliminary data.</text>
</comment>
<dbReference type="InterPro" id="IPR000014">
    <property type="entry name" value="PAS"/>
</dbReference>
<evidence type="ECO:0000256" key="7">
    <source>
        <dbReference type="ARBA" id="ARBA00022777"/>
    </source>
</evidence>
<dbReference type="EC" id="2.7.13.3" evidence="3"/>
<evidence type="ECO:0000259" key="11">
    <source>
        <dbReference type="PROSITE" id="PS50109"/>
    </source>
</evidence>
<evidence type="ECO:0000256" key="4">
    <source>
        <dbReference type="ARBA" id="ARBA00022553"/>
    </source>
</evidence>
<evidence type="ECO:0000256" key="10">
    <source>
        <dbReference type="SAM" id="Phobius"/>
    </source>
</evidence>
<keyword evidence="8" id="KW-0067">ATP-binding</keyword>
<organism evidence="13 14">
    <name type="scientific">Pontibacter fetidus</name>
    <dbReference type="NCBI Taxonomy" id="2700082"/>
    <lineage>
        <taxon>Bacteria</taxon>
        <taxon>Pseudomonadati</taxon>
        <taxon>Bacteroidota</taxon>
        <taxon>Cytophagia</taxon>
        <taxon>Cytophagales</taxon>
        <taxon>Hymenobacteraceae</taxon>
        <taxon>Pontibacter</taxon>
    </lineage>
</organism>
<dbReference type="Proteomes" id="UP000478546">
    <property type="component" value="Unassembled WGS sequence"/>
</dbReference>
<evidence type="ECO:0000256" key="2">
    <source>
        <dbReference type="ARBA" id="ARBA00004370"/>
    </source>
</evidence>
<dbReference type="Gene3D" id="3.30.450.20">
    <property type="entry name" value="PAS domain"/>
    <property type="match status" value="1"/>
</dbReference>
<evidence type="ECO:0000259" key="12">
    <source>
        <dbReference type="PROSITE" id="PS50885"/>
    </source>
</evidence>
<proteinExistence type="predicted"/>
<keyword evidence="4" id="KW-0597">Phosphoprotein</keyword>
<accession>A0A6B2GZV8</accession>
<dbReference type="EMBL" id="JAAEAA010000005">
    <property type="protein sequence ID" value="NDK55398.1"/>
    <property type="molecule type" value="Genomic_DNA"/>
</dbReference>
<sequence>MSLRSKFILFAAVLHGLLALMAYFLLQQNVYLFLGMELLILVSVFITAQLYSTFFKPLSLIRAGIQSIKDKDFSTKFMGVGQKELDELINVYNRMIDQLRHERVAQAEKHYFLEKLIQASPAGILLLGFDNQVEHVNPAAEQYLQQPAANLIGKHVSQLPKVWAGQLTQLQTGSSITFRVNGIRTYRCHRAHFLDRGFQHYFVLIEELTEAILQNERQAYEKVIRMMSHEVNNSAGAVNSILGSLQYYAPQLTQDHREDFDNALQVAIDRNTNLSRFMANFANVVRIPKPKKVKADLHEMLRNMALLLQPELQRRTIVCNLQLTPQPLFIHLDQQQLEQVLLNVLKNAMEAIGENGEITITTQQTPVRLTITDTGSGIPENVRASLFTPFFSTKEYGQGIGLTMVREILVNHGFPFSLESDSEAGITTFSVSFPE</sequence>
<name>A0A6B2GZV8_9BACT</name>
<dbReference type="GO" id="GO:0005524">
    <property type="term" value="F:ATP binding"/>
    <property type="evidence" value="ECO:0007669"/>
    <property type="project" value="UniProtKB-KW"/>
</dbReference>
<keyword evidence="14" id="KW-1185">Reference proteome</keyword>
<dbReference type="InterPro" id="IPR004358">
    <property type="entry name" value="Sig_transdc_His_kin-like_C"/>
</dbReference>
<dbReference type="Pfam" id="PF13188">
    <property type="entry name" value="PAS_8"/>
    <property type="match status" value="1"/>
</dbReference>
<dbReference type="GO" id="GO:0016020">
    <property type="term" value="C:membrane"/>
    <property type="evidence" value="ECO:0007669"/>
    <property type="project" value="UniProtKB-SubCell"/>
</dbReference>
<dbReference type="SMART" id="SM00091">
    <property type="entry name" value="PAS"/>
    <property type="match status" value="1"/>
</dbReference>
<feature type="transmembrane region" description="Helical" evidence="10">
    <location>
        <begin position="32"/>
        <end position="52"/>
    </location>
</feature>
<feature type="domain" description="HAMP" evidence="12">
    <location>
        <begin position="52"/>
        <end position="104"/>
    </location>
</feature>
<keyword evidence="10" id="KW-1133">Transmembrane helix</keyword>
<dbReference type="SUPFAM" id="SSF55874">
    <property type="entry name" value="ATPase domain of HSP90 chaperone/DNA topoisomerase II/histidine kinase"/>
    <property type="match status" value="1"/>
</dbReference>
<dbReference type="PROSITE" id="PS50885">
    <property type="entry name" value="HAMP"/>
    <property type="match status" value="1"/>
</dbReference>
<dbReference type="RefSeq" id="WP_162345448.1">
    <property type="nucleotide sequence ID" value="NZ_JAAEAA010000005.1"/>
</dbReference>
<evidence type="ECO:0000256" key="3">
    <source>
        <dbReference type="ARBA" id="ARBA00012438"/>
    </source>
</evidence>
<dbReference type="GO" id="GO:0000160">
    <property type="term" value="P:phosphorelay signal transduction system"/>
    <property type="evidence" value="ECO:0007669"/>
    <property type="project" value="UniProtKB-KW"/>
</dbReference>
<reference evidence="13 14" key="1">
    <citation type="submission" date="2020-01" db="EMBL/GenBank/DDBJ databases">
        <authorList>
            <person name="Kim M.K."/>
        </authorList>
    </citation>
    <scope>NUCLEOTIDE SEQUENCE [LARGE SCALE GENOMIC DNA]</scope>
    <source>
        <strain evidence="13 14">BT213</strain>
    </source>
</reference>
<comment type="subcellular location">
    <subcellularLocation>
        <location evidence="2">Membrane</location>
    </subcellularLocation>
</comment>
<dbReference type="PRINTS" id="PR00344">
    <property type="entry name" value="BCTRLSENSOR"/>
</dbReference>
<evidence type="ECO:0000256" key="6">
    <source>
        <dbReference type="ARBA" id="ARBA00022741"/>
    </source>
</evidence>
<dbReference type="GO" id="GO:0004673">
    <property type="term" value="F:protein histidine kinase activity"/>
    <property type="evidence" value="ECO:0007669"/>
    <property type="project" value="UniProtKB-EC"/>
</dbReference>
<dbReference type="InterPro" id="IPR003660">
    <property type="entry name" value="HAMP_dom"/>
</dbReference>
<dbReference type="InterPro" id="IPR005467">
    <property type="entry name" value="His_kinase_dom"/>
</dbReference>
<keyword evidence="10" id="KW-0812">Transmembrane</keyword>
<keyword evidence="7" id="KW-0418">Kinase</keyword>
<dbReference type="SUPFAM" id="SSF55785">
    <property type="entry name" value="PYP-like sensor domain (PAS domain)"/>
    <property type="match status" value="1"/>
</dbReference>
<dbReference type="SMART" id="SM00387">
    <property type="entry name" value="HATPase_c"/>
    <property type="match status" value="1"/>
</dbReference>
<dbReference type="InterPro" id="IPR035965">
    <property type="entry name" value="PAS-like_dom_sf"/>
</dbReference>
<dbReference type="PANTHER" id="PTHR43065:SF10">
    <property type="entry name" value="PEROXIDE STRESS-ACTIVATED HISTIDINE KINASE MAK3"/>
    <property type="match status" value="1"/>
</dbReference>
<evidence type="ECO:0000313" key="14">
    <source>
        <dbReference type="Proteomes" id="UP000478546"/>
    </source>
</evidence>
<evidence type="ECO:0000256" key="9">
    <source>
        <dbReference type="ARBA" id="ARBA00023012"/>
    </source>
</evidence>
<dbReference type="InterPro" id="IPR003594">
    <property type="entry name" value="HATPase_dom"/>
</dbReference>
<evidence type="ECO:0000313" key="13">
    <source>
        <dbReference type="EMBL" id="NDK55398.1"/>
    </source>
</evidence>
<dbReference type="Gene3D" id="3.30.565.10">
    <property type="entry name" value="Histidine kinase-like ATPase, C-terminal domain"/>
    <property type="match status" value="1"/>
</dbReference>
<keyword evidence="5" id="KW-0808">Transferase</keyword>
<dbReference type="Gene3D" id="6.10.340.10">
    <property type="match status" value="1"/>
</dbReference>
<gene>
    <name evidence="13" type="ORF">GWO68_05670</name>
</gene>
<keyword evidence="10" id="KW-0472">Membrane</keyword>
<feature type="transmembrane region" description="Helical" evidence="10">
    <location>
        <begin position="7"/>
        <end position="26"/>
    </location>
</feature>
<evidence type="ECO:0000256" key="5">
    <source>
        <dbReference type="ARBA" id="ARBA00022679"/>
    </source>
</evidence>
<dbReference type="InterPro" id="IPR036890">
    <property type="entry name" value="HATPase_C_sf"/>
</dbReference>
<evidence type="ECO:0000256" key="8">
    <source>
        <dbReference type="ARBA" id="ARBA00022840"/>
    </source>
</evidence>
<keyword evidence="9" id="KW-0902">Two-component regulatory system</keyword>
<dbReference type="PANTHER" id="PTHR43065">
    <property type="entry name" value="SENSOR HISTIDINE KINASE"/>
    <property type="match status" value="1"/>
</dbReference>
<dbReference type="PROSITE" id="PS50109">
    <property type="entry name" value="HIS_KIN"/>
    <property type="match status" value="1"/>
</dbReference>
<dbReference type="AlphaFoldDB" id="A0A6B2GZV8"/>
<evidence type="ECO:0000256" key="1">
    <source>
        <dbReference type="ARBA" id="ARBA00000085"/>
    </source>
</evidence>
<keyword evidence="6" id="KW-0547">Nucleotide-binding</keyword>
<protein>
    <recommendedName>
        <fullName evidence="3">histidine kinase</fullName>
        <ecNumber evidence="3">2.7.13.3</ecNumber>
    </recommendedName>
</protein>
<comment type="catalytic activity">
    <reaction evidence="1">
        <text>ATP + protein L-histidine = ADP + protein N-phospho-L-histidine.</text>
        <dbReference type="EC" id="2.7.13.3"/>
    </reaction>
</comment>